<keyword evidence="1" id="KW-0472">Membrane</keyword>
<gene>
    <name evidence="2" type="ORF">SAMN04488109_3219</name>
</gene>
<reference evidence="2 3" key="1">
    <citation type="submission" date="2016-11" db="EMBL/GenBank/DDBJ databases">
        <authorList>
            <person name="Jaros S."/>
            <person name="Januszkiewicz K."/>
            <person name="Wedrychowicz H."/>
        </authorList>
    </citation>
    <scope>NUCLEOTIDE SEQUENCE [LARGE SCALE GENOMIC DNA]</scope>
    <source>
        <strain evidence="2 3">DSM 24574</strain>
    </source>
</reference>
<evidence type="ECO:0000313" key="3">
    <source>
        <dbReference type="Proteomes" id="UP000184212"/>
    </source>
</evidence>
<sequence length="225" mass="24457">MTDNQNFWKGVVKRGAVLNPVDRTSEVLFGLIMVLSFTGAISVASDGKQEIRELLWAALGCNVAWGLVDAIMFVMNALLERGHGLAILKKVTHAESKAASRVVLKEELPPLVAVLLTDEELDRVGDRLKKISPPSKEYLLTWNDLVVGVEIFLLVFLCTFPVALPFLFFHDAAFALRVSNGVAVFLLLIGGFILAGYAGFRRFPTAVIYAGIGLLMVALTLLLGG</sequence>
<dbReference type="Proteomes" id="UP000184212">
    <property type="component" value="Unassembled WGS sequence"/>
</dbReference>
<dbReference type="OrthoDB" id="978987at2"/>
<feature type="transmembrane region" description="Helical" evidence="1">
    <location>
        <begin position="206"/>
        <end position="224"/>
    </location>
</feature>
<dbReference type="AlphaFoldDB" id="A0A1M5R789"/>
<protein>
    <recommendedName>
        <fullName evidence="4">VIT family protein</fullName>
    </recommendedName>
</protein>
<feature type="transmembrane region" description="Helical" evidence="1">
    <location>
        <begin position="27"/>
        <end position="44"/>
    </location>
</feature>
<feature type="transmembrane region" description="Helical" evidence="1">
    <location>
        <begin position="56"/>
        <end position="79"/>
    </location>
</feature>
<feature type="transmembrane region" description="Helical" evidence="1">
    <location>
        <begin position="181"/>
        <end position="200"/>
    </location>
</feature>
<keyword evidence="1" id="KW-1133">Transmembrane helix</keyword>
<organism evidence="2 3">
    <name type="scientific">Chryseolinea serpens</name>
    <dbReference type="NCBI Taxonomy" id="947013"/>
    <lineage>
        <taxon>Bacteria</taxon>
        <taxon>Pseudomonadati</taxon>
        <taxon>Bacteroidota</taxon>
        <taxon>Cytophagia</taxon>
        <taxon>Cytophagales</taxon>
        <taxon>Fulvivirgaceae</taxon>
        <taxon>Chryseolinea</taxon>
    </lineage>
</organism>
<feature type="transmembrane region" description="Helical" evidence="1">
    <location>
        <begin position="145"/>
        <end position="169"/>
    </location>
</feature>
<accession>A0A1M5R789</accession>
<keyword evidence="3" id="KW-1185">Reference proteome</keyword>
<evidence type="ECO:0008006" key="4">
    <source>
        <dbReference type="Google" id="ProtNLM"/>
    </source>
</evidence>
<evidence type="ECO:0000313" key="2">
    <source>
        <dbReference type="EMBL" id="SHH21889.1"/>
    </source>
</evidence>
<keyword evidence="1" id="KW-0812">Transmembrane</keyword>
<dbReference type="STRING" id="947013.SAMN04488109_3219"/>
<name>A0A1M5R789_9BACT</name>
<dbReference type="RefSeq" id="WP_073135934.1">
    <property type="nucleotide sequence ID" value="NZ_FQWQ01000002.1"/>
</dbReference>
<proteinExistence type="predicted"/>
<dbReference type="EMBL" id="FQWQ01000002">
    <property type="protein sequence ID" value="SHH21889.1"/>
    <property type="molecule type" value="Genomic_DNA"/>
</dbReference>
<evidence type="ECO:0000256" key="1">
    <source>
        <dbReference type="SAM" id="Phobius"/>
    </source>
</evidence>